<evidence type="ECO:0000313" key="2">
    <source>
        <dbReference type="EMBL" id="CAJ1395664.1"/>
    </source>
</evidence>
<feature type="region of interest" description="Disordered" evidence="1">
    <location>
        <begin position="1"/>
        <end position="33"/>
    </location>
</feature>
<comment type="caution">
    <text evidence="2">The sequence shown here is derived from an EMBL/GenBank/DDBJ whole genome shotgun (WGS) entry which is preliminary data.</text>
</comment>
<protein>
    <submittedName>
        <fullName evidence="2">Uncharacterized protein</fullName>
    </submittedName>
</protein>
<reference evidence="2" key="1">
    <citation type="submission" date="2023-08" db="EMBL/GenBank/DDBJ databases">
        <authorList>
            <person name="Chen Y."/>
            <person name="Shah S."/>
            <person name="Dougan E. K."/>
            <person name="Thang M."/>
            <person name="Chan C."/>
        </authorList>
    </citation>
    <scope>NUCLEOTIDE SEQUENCE</scope>
</reference>
<proteinExistence type="predicted"/>
<feature type="compositionally biased region" description="Basic and acidic residues" evidence="1">
    <location>
        <begin position="1"/>
        <end position="11"/>
    </location>
</feature>
<accession>A0AA36IZF8</accession>
<name>A0AA36IZF8_9DINO</name>
<evidence type="ECO:0000256" key="1">
    <source>
        <dbReference type="SAM" id="MobiDB-lite"/>
    </source>
</evidence>
<feature type="compositionally biased region" description="Basic and acidic residues" evidence="1">
    <location>
        <begin position="23"/>
        <end position="33"/>
    </location>
</feature>
<organism evidence="2 3">
    <name type="scientific">Effrenium voratum</name>
    <dbReference type="NCBI Taxonomy" id="2562239"/>
    <lineage>
        <taxon>Eukaryota</taxon>
        <taxon>Sar</taxon>
        <taxon>Alveolata</taxon>
        <taxon>Dinophyceae</taxon>
        <taxon>Suessiales</taxon>
        <taxon>Symbiodiniaceae</taxon>
        <taxon>Effrenium</taxon>
    </lineage>
</organism>
<dbReference type="Proteomes" id="UP001178507">
    <property type="component" value="Unassembled WGS sequence"/>
</dbReference>
<sequence>MSSTQSRERTTKLPTLLGAKPVKARDADKTKSEKSEHKCKDYFGRWHSVKDLRDRRNAAVLKGMRWMHKFLTADRNMALIEIGDDAACIFFEIWYTSSSSILRGAARGIAQDLLERYELHLLQPSRCACKFCHGKTSRTPRGKALFFELMYLIRCKDEMGLEASAMLSHADALWRSEGLEDTEKLFGVRQADFHKVLDSDWVVLIMNIMILEFNQLLFPRRWPIRWGLKETFDFVRGHRFCGPPYDRSFRFHDSFYFVTHIAFAITAYSAIKMNPKDVPWLYNYNRRACLYWVKMARVRESSEPQLLVDIDGLSEAMDVLRGCGLTDGGDRLLCSATLALLDLQQSDGSWPYWVLHLKEVGSLGEPLACVSPSPNLYEQIHPTWVAVQSLRDRNFEYDRKGNIKWGQYMAKLLKQSNLRKLEHKIAYGKLPRLRARSKASSSTLPAQEEDIWFKMQEAAEEEEEEDAEELFLPIISAEDGRNSLDLPPKSSV</sequence>
<keyword evidence="3" id="KW-1185">Reference proteome</keyword>
<gene>
    <name evidence="2" type="ORF">EVOR1521_LOCUS20046</name>
</gene>
<dbReference type="EMBL" id="CAUJNA010003205">
    <property type="protein sequence ID" value="CAJ1395664.1"/>
    <property type="molecule type" value="Genomic_DNA"/>
</dbReference>
<dbReference type="AlphaFoldDB" id="A0AA36IZF8"/>
<evidence type="ECO:0000313" key="3">
    <source>
        <dbReference type="Proteomes" id="UP001178507"/>
    </source>
</evidence>